<dbReference type="InterPro" id="IPR029063">
    <property type="entry name" value="SAM-dependent_MTases_sf"/>
</dbReference>
<proteinExistence type="predicted"/>
<dbReference type="Gene3D" id="3.40.50.150">
    <property type="entry name" value="Vaccinia Virus protein VP39"/>
    <property type="match status" value="1"/>
</dbReference>
<dbReference type="Proteomes" id="UP000003250">
    <property type="component" value="Unassembled WGS sequence"/>
</dbReference>
<dbReference type="EMBL" id="AHAM01000035">
    <property type="protein sequence ID" value="EHK58324.1"/>
    <property type="molecule type" value="Genomic_DNA"/>
</dbReference>
<reference evidence="3 4" key="1">
    <citation type="journal article" date="2012" name="J. Bacteriol.">
        <title>Draft Genome Sequence of Mesorhizobium alhagi CCNWXJ12-2T, a Novel Salt-Resistant Species Isolated from the Desert of Northwestern China.</title>
        <authorList>
            <person name="Zhou M."/>
            <person name="Chen W."/>
            <person name="Chen H."/>
            <person name="Wei G."/>
        </authorList>
    </citation>
    <scope>NUCLEOTIDE SEQUENCE [LARGE SCALE GENOMIC DNA]</scope>
    <source>
        <strain evidence="3 4">CCNWXJ12-2</strain>
    </source>
</reference>
<keyword evidence="3" id="KW-0489">Methyltransferase</keyword>
<dbReference type="OrthoDB" id="9811589at2"/>
<dbReference type="GO" id="GO:0008168">
    <property type="term" value="F:methyltransferase activity"/>
    <property type="evidence" value="ECO:0007669"/>
    <property type="project" value="UniProtKB-KW"/>
</dbReference>
<name>H0HLR6_9HYPH</name>
<keyword evidence="4" id="KW-1185">Reference proteome</keyword>
<dbReference type="AlphaFoldDB" id="H0HLR6"/>
<dbReference type="PATRIC" id="fig|1107882.3.peg.1064"/>
<dbReference type="CDD" id="cd02440">
    <property type="entry name" value="AdoMet_MTases"/>
    <property type="match status" value="1"/>
</dbReference>
<dbReference type="SUPFAM" id="SSF53335">
    <property type="entry name" value="S-adenosyl-L-methionine-dependent methyltransferases"/>
    <property type="match status" value="1"/>
</dbReference>
<keyword evidence="1 3" id="KW-0808">Transferase</keyword>
<accession>H0HLR6</accession>
<gene>
    <name evidence="3" type="ORF">MAXJ12_05388</name>
</gene>
<dbReference type="RefSeq" id="WP_008834728.1">
    <property type="nucleotide sequence ID" value="NZ_AHAM01000035.1"/>
</dbReference>
<evidence type="ECO:0000313" key="3">
    <source>
        <dbReference type="EMBL" id="EHK58324.1"/>
    </source>
</evidence>
<feature type="domain" description="Methyltransferase" evidence="2">
    <location>
        <begin position="44"/>
        <end position="136"/>
    </location>
</feature>
<evidence type="ECO:0000313" key="4">
    <source>
        <dbReference type="Proteomes" id="UP000003250"/>
    </source>
</evidence>
<dbReference type="GO" id="GO:0032259">
    <property type="term" value="P:methylation"/>
    <property type="evidence" value="ECO:0007669"/>
    <property type="project" value="UniProtKB-KW"/>
</dbReference>
<dbReference type="InterPro" id="IPR041698">
    <property type="entry name" value="Methyltransf_25"/>
</dbReference>
<dbReference type="PANTHER" id="PTHR43861">
    <property type="entry name" value="TRANS-ACONITATE 2-METHYLTRANSFERASE-RELATED"/>
    <property type="match status" value="1"/>
</dbReference>
<evidence type="ECO:0000259" key="2">
    <source>
        <dbReference type="Pfam" id="PF13649"/>
    </source>
</evidence>
<sequence>MPYSESNDDRLYSDPDLVQFYDIENEGGADQAYCLRLAEGRQSVLDLGCGTGQLAAALANDRSVTGVDPAAAMLEIARHKPGGQKVNWVEADARDVRLGRKFDLVLLTGHAFQVFLTEADQKAVLQTIAHHLAPGGRFIFDSRNPRMEEWRDWNPQQSERILEHPRLGAVKAWNDTARDAATGIVTYETHYELLASGRRLSAKSDISFPTREALAEMMDGAGLIVEEWLGDWLGGACCQTSPEIIPIGRLR</sequence>
<evidence type="ECO:0000256" key="1">
    <source>
        <dbReference type="ARBA" id="ARBA00022679"/>
    </source>
</evidence>
<protein>
    <submittedName>
        <fullName evidence="3">Type 11 methyltransferase</fullName>
    </submittedName>
</protein>
<dbReference type="Gene3D" id="2.20.130.10">
    <property type="entry name" value="CAC2371-like domains"/>
    <property type="match status" value="1"/>
</dbReference>
<dbReference type="Pfam" id="PF13649">
    <property type="entry name" value="Methyltransf_25"/>
    <property type="match status" value="1"/>
</dbReference>
<organism evidence="3 4">
    <name type="scientific">Mesorhizobium alhagi CCNWXJ12-2</name>
    <dbReference type="NCBI Taxonomy" id="1107882"/>
    <lineage>
        <taxon>Bacteria</taxon>
        <taxon>Pseudomonadati</taxon>
        <taxon>Pseudomonadota</taxon>
        <taxon>Alphaproteobacteria</taxon>
        <taxon>Hyphomicrobiales</taxon>
        <taxon>Phyllobacteriaceae</taxon>
        <taxon>Allomesorhizobium</taxon>
    </lineage>
</organism>